<evidence type="ECO:0000259" key="3">
    <source>
        <dbReference type="PROSITE" id="PS51746"/>
    </source>
</evidence>
<evidence type="ECO:0000313" key="5">
    <source>
        <dbReference type="Proteomes" id="UP001515480"/>
    </source>
</evidence>
<evidence type="ECO:0000259" key="1">
    <source>
        <dbReference type="PROSITE" id="PS50011"/>
    </source>
</evidence>
<feature type="domain" description="Protein kinase" evidence="1">
    <location>
        <begin position="36"/>
        <end position="364"/>
    </location>
</feature>
<dbReference type="Gene3D" id="3.60.40.10">
    <property type="entry name" value="PPM-type phosphatase domain"/>
    <property type="match status" value="1"/>
</dbReference>
<dbReference type="SMART" id="SM00220">
    <property type="entry name" value="S_TKc"/>
    <property type="match status" value="1"/>
</dbReference>
<dbReference type="InterPro" id="IPR008271">
    <property type="entry name" value="Ser/Thr_kinase_AS"/>
</dbReference>
<evidence type="ECO:0008006" key="6">
    <source>
        <dbReference type="Google" id="ProtNLM"/>
    </source>
</evidence>
<dbReference type="CDD" id="cd00136">
    <property type="entry name" value="PDZ_canonical"/>
    <property type="match status" value="1"/>
</dbReference>
<protein>
    <recommendedName>
        <fullName evidence="6">Protein-serine/threonine phosphatase</fullName>
    </recommendedName>
</protein>
<accession>A0AB34IDT8</accession>
<dbReference type="InterPro" id="IPR011009">
    <property type="entry name" value="Kinase-like_dom_sf"/>
</dbReference>
<dbReference type="Gene3D" id="2.30.42.10">
    <property type="match status" value="1"/>
</dbReference>
<sequence length="803" mass="85902">MGVLLFPLLSTRPPPLSSFTRHGAVFAAAPQVQRSLTLGQELASGNYGAVYEAQWSEGGSSTAAVAKCARAADGSQAALARAYLEVEAAVYESLERSRARGLLPQGFTRYFGRASAASTEWLVWERVERCGGVRRPLSLAELNHETGPEAGRDAVDEAVRPLHLATFGLSAHRVLCETLRMTHALHEEGFVHRDIKTANLLVSAPRGSADASLYLIDMGSCAQMGGCTLLDGWMGKCAGYDASHSPCSPLFAPPEQFIDPQHPFAFDVYSIAITFLRLSWPSLLRTDAQLRTFRRRLAAAGTFEEWLRRELSATAVSPSVAEALEVFPGSEVDPLQAIGFVAAMLRTDPGRRPPVSSLLVHPFVSSTPPASSELKQSDMQPSVALELSQLLGAEGCVLPVLEVEERHLSISVELQKPLGILLGEDDAPTASVLRVAVDELLEGGSAMACGELQVGDRLVSVDGIPVRGAPLSQVMGLIERARSKVALLFERDCKEECPVPAAELLLPPEQRRATERPLPSFVTNKVVETGVACSQGKRETQEDTHVLTMFTMRTPRDDTECKCLLAAVFDGHRGPRASAYASTALPSAVRAALERHEPAPLGAAWRDVCEGYLSSGAQDGCTATAVLIHDDASCEVLNVGDSRTAVAHVKWGTADVVFATRDHSAADAVEIDRITAAGGEVSCANGQWRVKVESPAGSWLVAVARSLGGSEWRGARISDVADVHTMDLEGLDGGFIVLASDGVWGALDSAGTTSAQRSEAVVNFIFREAHIHRKSASEIAQDLNQRAYRAGSTDNACSIVLFL</sequence>
<dbReference type="Proteomes" id="UP001515480">
    <property type="component" value="Unassembled WGS sequence"/>
</dbReference>
<dbReference type="PROSITE" id="PS50011">
    <property type="entry name" value="PROTEIN_KINASE_DOM"/>
    <property type="match status" value="1"/>
</dbReference>
<feature type="domain" description="PDZ" evidence="2">
    <location>
        <begin position="407"/>
        <end position="493"/>
    </location>
</feature>
<dbReference type="AlphaFoldDB" id="A0AB34IDT8"/>
<dbReference type="InterPro" id="IPR015655">
    <property type="entry name" value="PP2C"/>
</dbReference>
<proteinExistence type="predicted"/>
<organism evidence="4 5">
    <name type="scientific">Prymnesium parvum</name>
    <name type="common">Toxic golden alga</name>
    <dbReference type="NCBI Taxonomy" id="97485"/>
    <lineage>
        <taxon>Eukaryota</taxon>
        <taxon>Haptista</taxon>
        <taxon>Haptophyta</taxon>
        <taxon>Prymnesiophyceae</taxon>
        <taxon>Prymnesiales</taxon>
        <taxon>Prymnesiaceae</taxon>
        <taxon>Prymnesium</taxon>
    </lineage>
</organism>
<dbReference type="Pfam" id="PF00595">
    <property type="entry name" value="PDZ"/>
    <property type="match status" value="1"/>
</dbReference>
<dbReference type="InterPro" id="IPR001478">
    <property type="entry name" value="PDZ"/>
</dbReference>
<dbReference type="GO" id="GO:0005524">
    <property type="term" value="F:ATP binding"/>
    <property type="evidence" value="ECO:0007669"/>
    <property type="project" value="InterPro"/>
</dbReference>
<dbReference type="EMBL" id="JBGBPQ010000030">
    <property type="protein sequence ID" value="KAL1495983.1"/>
    <property type="molecule type" value="Genomic_DNA"/>
</dbReference>
<dbReference type="PROSITE" id="PS00108">
    <property type="entry name" value="PROTEIN_KINASE_ST"/>
    <property type="match status" value="1"/>
</dbReference>
<name>A0AB34IDT8_PRYPA</name>
<dbReference type="GO" id="GO:0004672">
    <property type="term" value="F:protein kinase activity"/>
    <property type="evidence" value="ECO:0007669"/>
    <property type="project" value="InterPro"/>
</dbReference>
<comment type="caution">
    <text evidence="4">The sequence shown here is derived from an EMBL/GenBank/DDBJ whole genome shotgun (WGS) entry which is preliminary data.</text>
</comment>
<evidence type="ECO:0000313" key="4">
    <source>
        <dbReference type="EMBL" id="KAL1495983.1"/>
    </source>
</evidence>
<dbReference type="CDD" id="cd00143">
    <property type="entry name" value="PP2Cc"/>
    <property type="match status" value="1"/>
</dbReference>
<dbReference type="SUPFAM" id="SSF56112">
    <property type="entry name" value="Protein kinase-like (PK-like)"/>
    <property type="match status" value="1"/>
</dbReference>
<dbReference type="SMART" id="SM00332">
    <property type="entry name" value="PP2Cc"/>
    <property type="match status" value="1"/>
</dbReference>
<dbReference type="InterPro" id="IPR001932">
    <property type="entry name" value="PPM-type_phosphatase-like_dom"/>
</dbReference>
<dbReference type="InterPro" id="IPR036457">
    <property type="entry name" value="PPM-type-like_dom_sf"/>
</dbReference>
<keyword evidence="5" id="KW-1185">Reference proteome</keyword>
<dbReference type="PROSITE" id="PS50106">
    <property type="entry name" value="PDZ"/>
    <property type="match status" value="1"/>
</dbReference>
<dbReference type="SUPFAM" id="SSF50156">
    <property type="entry name" value="PDZ domain-like"/>
    <property type="match status" value="1"/>
</dbReference>
<dbReference type="InterPro" id="IPR000719">
    <property type="entry name" value="Prot_kinase_dom"/>
</dbReference>
<dbReference type="Gene3D" id="1.10.510.10">
    <property type="entry name" value="Transferase(Phosphotransferase) domain 1"/>
    <property type="match status" value="1"/>
</dbReference>
<dbReference type="SMART" id="SM00228">
    <property type="entry name" value="PDZ"/>
    <property type="match status" value="1"/>
</dbReference>
<dbReference type="Pfam" id="PF00069">
    <property type="entry name" value="Pkinase"/>
    <property type="match status" value="1"/>
</dbReference>
<dbReference type="Pfam" id="PF00481">
    <property type="entry name" value="PP2C"/>
    <property type="match status" value="1"/>
</dbReference>
<dbReference type="PANTHER" id="PTHR47992">
    <property type="entry name" value="PROTEIN PHOSPHATASE"/>
    <property type="match status" value="1"/>
</dbReference>
<gene>
    <name evidence="4" type="ORF">AB1Y20_014622</name>
</gene>
<dbReference type="GO" id="GO:0004722">
    <property type="term" value="F:protein serine/threonine phosphatase activity"/>
    <property type="evidence" value="ECO:0007669"/>
    <property type="project" value="InterPro"/>
</dbReference>
<evidence type="ECO:0000259" key="2">
    <source>
        <dbReference type="PROSITE" id="PS50106"/>
    </source>
</evidence>
<reference evidence="4 5" key="1">
    <citation type="journal article" date="2024" name="Science">
        <title>Giant polyketide synthase enzymes in the biosynthesis of giant marine polyether toxins.</title>
        <authorList>
            <person name="Fallon T.R."/>
            <person name="Shende V.V."/>
            <person name="Wierzbicki I.H."/>
            <person name="Pendleton A.L."/>
            <person name="Watervoot N.F."/>
            <person name="Auber R.P."/>
            <person name="Gonzalez D.J."/>
            <person name="Wisecaver J.H."/>
            <person name="Moore B.S."/>
        </authorList>
    </citation>
    <scope>NUCLEOTIDE SEQUENCE [LARGE SCALE GENOMIC DNA]</scope>
    <source>
        <strain evidence="4 5">12B1</strain>
    </source>
</reference>
<feature type="domain" description="PPM-type phosphatase" evidence="3">
    <location>
        <begin position="528"/>
        <end position="803"/>
    </location>
</feature>
<dbReference type="SUPFAM" id="SSF81606">
    <property type="entry name" value="PP2C-like"/>
    <property type="match status" value="1"/>
</dbReference>
<dbReference type="InterPro" id="IPR036034">
    <property type="entry name" value="PDZ_sf"/>
</dbReference>
<dbReference type="PROSITE" id="PS51746">
    <property type="entry name" value="PPM_2"/>
    <property type="match status" value="1"/>
</dbReference>